<dbReference type="Proteomes" id="UP000271974">
    <property type="component" value="Unassembled WGS sequence"/>
</dbReference>
<keyword evidence="1" id="KW-0812">Transmembrane</keyword>
<proteinExistence type="predicted"/>
<feature type="transmembrane region" description="Helical" evidence="1">
    <location>
        <begin position="41"/>
        <end position="60"/>
    </location>
</feature>
<gene>
    <name evidence="2" type="ORF">EGW08_012863</name>
</gene>
<evidence type="ECO:0000313" key="3">
    <source>
        <dbReference type="Proteomes" id="UP000271974"/>
    </source>
</evidence>
<dbReference type="EMBL" id="RQTK01000455">
    <property type="protein sequence ID" value="RUS79372.1"/>
    <property type="molecule type" value="Genomic_DNA"/>
</dbReference>
<name>A0A433TCP3_ELYCH</name>
<organism evidence="2 3">
    <name type="scientific">Elysia chlorotica</name>
    <name type="common">Eastern emerald elysia</name>
    <name type="synonym">Sea slug</name>
    <dbReference type="NCBI Taxonomy" id="188477"/>
    <lineage>
        <taxon>Eukaryota</taxon>
        <taxon>Metazoa</taxon>
        <taxon>Spiralia</taxon>
        <taxon>Lophotrochozoa</taxon>
        <taxon>Mollusca</taxon>
        <taxon>Gastropoda</taxon>
        <taxon>Heterobranchia</taxon>
        <taxon>Euthyneura</taxon>
        <taxon>Panpulmonata</taxon>
        <taxon>Sacoglossa</taxon>
        <taxon>Placobranchoidea</taxon>
        <taxon>Plakobranchidae</taxon>
        <taxon>Elysia</taxon>
    </lineage>
</organism>
<evidence type="ECO:0000313" key="2">
    <source>
        <dbReference type="EMBL" id="RUS79372.1"/>
    </source>
</evidence>
<sequence length="121" mass="14261">MRTTKNYLIFLSGTCISHVIKELFAKLLVKCSSESKKKKRCGSYITSFKFSVCWTIFIFFSFLVKMYYRIMFSFLFFIQVFTYFIYSLNSELLVNGIASVTTCNYITILLFTALRLMFNLL</sequence>
<evidence type="ECO:0000256" key="1">
    <source>
        <dbReference type="SAM" id="Phobius"/>
    </source>
</evidence>
<reference evidence="2 3" key="1">
    <citation type="submission" date="2019-01" db="EMBL/GenBank/DDBJ databases">
        <title>A draft genome assembly of the solar-powered sea slug Elysia chlorotica.</title>
        <authorList>
            <person name="Cai H."/>
            <person name="Li Q."/>
            <person name="Fang X."/>
            <person name="Li J."/>
            <person name="Curtis N.E."/>
            <person name="Altenburger A."/>
            <person name="Shibata T."/>
            <person name="Feng M."/>
            <person name="Maeda T."/>
            <person name="Schwartz J.A."/>
            <person name="Shigenobu S."/>
            <person name="Lundholm N."/>
            <person name="Nishiyama T."/>
            <person name="Yang H."/>
            <person name="Hasebe M."/>
            <person name="Li S."/>
            <person name="Pierce S.K."/>
            <person name="Wang J."/>
        </authorList>
    </citation>
    <scope>NUCLEOTIDE SEQUENCE [LARGE SCALE GENOMIC DNA]</scope>
    <source>
        <strain evidence="2">EC2010</strain>
        <tissue evidence="2">Whole organism of an adult</tissue>
    </source>
</reference>
<accession>A0A433TCP3</accession>
<feature type="transmembrane region" description="Helical" evidence="1">
    <location>
        <begin position="6"/>
        <end position="29"/>
    </location>
</feature>
<comment type="caution">
    <text evidence="2">The sequence shown here is derived from an EMBL/GenBank/DDBJ whole genome shotgun (WGS) entry which is preliminary data.</text>
</comment>
<dbReference type="AlphaFoldDB" id="A0A433TCP3"/>
<keyword evidence="3" id="KW-1185">Reference proteome</keyword>
<keyword evidence="1" id="KW-0472">Membrane</keyword>
<feature type="transmembrane region" description="Helical" evidence="1">
    <location>
        <begin position="66"/>
        <end position="86"/>
    </location>
</feature>
<feature type="transmembrane region" description="Helical" evidence="1">
    <location>
        <begin position="93"/>
        <end position="118"/>
    </location>
</feature>
<keyword evidence="1" id="KW-1133">Transmembrane helix</keyword>
<protein>
    <submittedName>
        <fullName evidence="2">Uncharacterized protein</fullName>
    </submittedName>
</protein>